<feature type="transmembrane region" description="Helical" evidence="7">
    <location>
        <begin position="262"/>
        <end position="279"/>
    </location>
</feature>
<keyword evidence="3 7" id="KW-0812">Transmembrane</keyword>
<feature type="transmembrane region" description="Helical" evidence="7">
    <location>
        <begin position="67"/>
        <end position="89"/>
    </location>
</feature>
<sequence length="302" mass="33741">MHLERITQSISLVCEGIALFGVGCRLHWNQFLDLEKPAGVGLFLQTMILPFVGYVMAAIFRLETLDALAVILTATAPIAGYSSVLTYWASGDIALGVLLAALSTTLSIGLYPLWFYLYASTWQKDVYVIAYPLDVVTCLCIIIFPVGFGIMFLHYFPKLSPYLSKVCSCAFLVRVTVNTSLVIIYHPEQFQVDWHVWMATFLIPSIGFLLGFIAAYFLRQPYKVCVAVSMAVGASNGNLVKLVATKSIDNSTDLVHVLQLPLIYAIFAPLQGTAWAFFYRKFKRVDEDNPTMFGDTYDEWSD</sequence>
<dbReference type="PANTHER" id="PTHR10361:SF28">
    <property type="entry name" value="P3 PROTEIN-RELATED"/>
    <property type="match status" value="1"/>
</dbReference>
<gene>
    <name evidence="8" type="ORF">HOLleu_06754</name>
</gene>
<proteinExistence type="inferred from homology"/>
<accession>A0A9Q1CLV4</accession>
<evidence type="ECO:0000256" key="6">
    <source>
        <dbReference type="ARBA" id="ARBA00023136"/>
    </source>
</evidence>
<dbReference type="EMBL" id="JAIZAY010000002">
    <property type="protein sequence ID" value="KAJ8047696.1"/>
    <property type="molecule type" value="Genomic_DNA"/>
</dbReference>
<keyword evidence="4" id="KW-0769">Symport</keyword>
<evidence type="ECO:0000256" key="2">
    <source>
        <dbReference type="ARBA" id="ARBA00006528"/>
    </source>
</evidence>
<evidence type="ECO:0000313" key="8">
    <source>
        <dbReference type="EMBL" id="KAJ8047696.1"/>
    </source>
</evidence>
<comment type="subcellular location">
    <subcellularLocation>
        <location evidence="1">Membrane</location>
        <topology evidence="1">Multi-pass membrane protein</topology>
    </subcellularLocation>
</comment>
<keyword evidence="9" id="KW-1185">Reference proteome</keyword>
<dbReference type="Pfam" id="PF01758">
    <property type="entry name" value="SBF"/>
    <property type="match status" value="1"/>
</dbReference>
<keyword evidence="5 7" id="KW-1133">Transmembrane helix</keyword>
<dbReference type="GO" id="GO:0008508">
    <property type="term" value="F:bile acid:sodium symporter activity"/>
    <property type="evidence" value="ECO:0007669"/>
    <property type="project" value="TreeGrafter"/>
</dbReference>
<evidence type="ECO:0000256" key="7">
    <source>
        <dbReference type="SAM" id="Phobius"/>
    </source>
</evidence>
<dbReference type="Proteomes" id="UP001152320">
    <property type="component" value="Chromosome 2"/>
</dbReference>
<reference evidence="8" key="1">
    <citation type="submission" date="2021-10" db="EMBL/GenBank/DDBJ databases">
        <title>Tropical sea cucumber genome reveals ecological adaptation and Cuvierian tubules defense mechanism.</title>
        <authorList>
            <person name="Chen T."/>
        </authorList>
    </citation>
    <scope>NUCLEOTIDE SEQUENCE</scope>
    <source>
        <strain evidence="8">Nanhai2018</strain>
        <tissue evidence="8">Muscle</tissue>
    </source>
</reference>
<protein>
    <submittedName>
        <fullName evidence="8">Ileal sodium/bile acid cotransporter</fullName>
    </submittedName>
</protein>
<feature type="transmembrane region" description="Helical" evidence="7">
    <location>
        <begin position="12"/>
        <end position="28"/>
    </location>
</feature>
<evidence type="ECO:0000256" key="3">
    <source>
        <dbReference type="ARBA" id="ARBA00022692"/>
    </source>
</evidence>
<dbReference type="PANTHER" id="PTHR10361">
    <property type="entry name" value="SODIUM-BILE ACID COTRANSPORTER"/>
    <property type="match status" value="1"/>
</dbReference>
<evidence type="ECO:0000256" key="4">
    <source>
        <dbReference type="ARBA" id="ARBA00022847"/>
    </source>
</evidence>
<keyword evidence="6 7" id="KW-0472">Membrane</keyword>
<feature type="transmembrane region" description="Helical" evidence="7">
    <location>
        <begin position="95"/>
        <end position="119"/>
    </location>
</feature>
<dbReference type="InterPro" id="IPR004710">
    <property type="entry name" value="Bilac:Na_transpt"/>
</dbReference>
<dbReference type="OrthoDB" id="203097at2759"/>
<dbReference type="GO" id="GO:0016020">
    <property type="term" value="C:membrane"/>
    <property type="evidence" value="ECO:0007669"/>
    <property type="project" value="UniProtKB-SubCell"/>
</dbReference>
<evidence type="ECO:0000256" key="1">
    <source>
        <dbReference type="ARBA" id="ARBA00004141"/>
    </source>
</evidence>
<dbReference type="InterPro" id="IPR002657">
    <property type="entry name" value="BilAc:Na_symport/Acr3"/>
</dbReference>
<dbReference type="InterPro" id="IPR038770">
    <property type="entry name" value="Na+/solute_symporter_sf"/>
</dbReference>
<feature type="transmembrane region" description="Helical" evidence="7">
    <location>
        <begin position="196"/>
        <end position="218"/>
    </location>
</feature>
<dbReference type="Gene3D" id="1.20.1530.20">
    <property type="match status" value="1"/>
</dbReference>
<comment type="similarity">
    <text evidence="2">Belongs to the bile acid:sodium symporter (BASS) (TC 2.A.28) family.</text>
</comment>
<evidence type="ECO:0000313" key="9">
    <source>
        <dbReference type="Proteomes" id="UP001152320"/>
    </source>
</evidence>
<evidence type="ECO:0000256" key="5">
    <source>
        <dbReference type="ARBA" id="ARBA00022989"/>
    </source>
</evidence>
<keyword evidence="4" id="KW-0813">Transport</keyword>
<name>A0A9Q1CLV4_HOLLE</name>
<dbReference type="AlphaFoldDB" id="A0A9Q1CLV4"/>
<organism evidence="8 9">
    <name type="scientific">Holothuria leucospilota</name>
    <name type="common">Black long sea cucumber</name>
    <name type="synonym">Mertensiothuria leucospilota</name>
    <dbReference type="NCBI Taxonomy" id="206669"/>
    <lineage>
        <taxon>Eukaryota</taxon>
        <taxon>Metazoa</taxon>
        <taxon>Echinodermata</taxon>
        <taxon>Eleutherozoa</taxon>
        <taxon>Echinozoa</taxon>
        <taxon>Holothuroidea</taxon>
        <taxon>Aspidochirotacea</taxon>
        <taxon>Aspidochirotida</taxon>
        <taxon>Holothuriidae</taxon>
        <taxon>Holothuria</taxon>
    </lineage>
</organism>
<comment type="caution">
    <text evidence="8">The sequence shown here is derived from an EMBL/GenBank/DDBJ whole genome shotgun (WGS) entry which is preliminary data.</text>
</comment>
<feature type="transmembrane region" description="Helical" evidence="7">
    <location>
        <begin position="40"/>
        <end position="60"/>
    </location>
</feature>
<feature type="transmembrane region" description="Helical" evidence="7">
    <location>
        <begin position="131"/>
        <end position="156"/>
    </location>
</feature>